<accession>A0ABD6C3X0</accession>
<dbReference type="InterPro" id="IPR026436">
    <property type="entry name" value="CHP04206"/>
</dbReference>
<feature type="transmembrane region" description="Helical" evidence="1">
    <location>
        <begin position="134"/>
        <end position="154"/>
    </location>
</feature>
<dbReference type="Proteomes" id="UP001597185">
    <property type="component" value="Unassembled WGS sequence"/>
</dbReference>
<evidence type="ECO:0000259" key="2">
    <source>
        <dbReference type="Pfam" id="PF26224"/>
    </source>
</evidence>
<dbReference type="EMBL" id="JBHUDB010000011">
    <property type="protein sequence ID" value="MFD1571688.1"/>
    <property type="molecule type" value="Genomic_DNA"/>
</dbReference>
<keyword evidence="4" id="KW-1185">Reference proteome</keyword>
<organism evidence="3 4">
    <name type="scientific">Halorubrum laminariae</name>
    <dbReference type="NCBI Taxonomy" id="1433523"/>
    <lineage>
        <taxon>Archaea</taxon>
        <taxon>Methanobacteriati</taxon>
        <taxon>Methanobacteriota</taxon>
        <taxon>Stenosarchaea group</taxon>
        <taxon>Halobacteria</taxon>
        <taxon>Halobacteriales</taxon>
        <taxon>Haloferacaceae</taxon>
        <taxon>Halorubrum</taxon>
    </lineage>
</organism>
<evidence type="ECO:0000313" key="3">
    <source>
        <dbReference type="EMBL" id="MFD1571688.1"/>
    </source>
</evidence>
<dbReference type="AlphaFoldDB" id="A0ABD6C3X0"/>
<proteinExistence type="predicted"/>
<feature type="domain" description="DUF8050" evidence="2">
    <location>
        <begin position="8"/>
        <end position="187"/>
    </location>
</feature>
<comment type="caution">
    <text evidence="3">The sequence shown here is derived from an EMBL/GenBank/DDBJ whole genome shotgun (WGS) entry which is preliminary data.</text>
</comment>
<name>A0ABD6C3X0_9EURY</name>
<keyword evidence="1" id="KW-0472">Membrane</keyword>
<dbReference type="RefSeq" id="WP_256417917.1">
    <property type="nucleotide sequence ID" value="NZ_JANHDL010000003.1"/>
</dbReference>
<feature type="transmembrane region" description="Helical" evidence="1">
    <location>
        <begin position="101"/>
        <end position="122"/>
    </location>
</feature>
<evidence type="ECO:0000256" key="1">
    <source>
        <dbReference type="SAM" id="Phobius"/>
    </source>
</evidence>
<keyword evidence="1" id="KW-0812">Transmembrane</keyword>
<gene>
    <name evidence="3" type="ORF">ACFR9T_14030</name>
</gene>
<reference evidence="3 4" key="1">
    <citation type="journal article" date="2019" name="Int. J. Syst. Evol. Microbiol.">
        <title>The Global Catalogue of Microorganisms (GCM) 10K type strain sequencing project: providing services to taxonomists for standard genome sequencing and annotation.</title>
        <authorList>
            <consortium name="The Broad Institute Genomics Platform"/>
            <consortium name="The Broad Institute Genome Sequencing Center for Infectious Disease"/>
            <person name="Wu L."/>
            <person name="Ma J."/>
        </authorList>
    </citation>
    <scope>NUCLEOTIDE SEQUENCE [LARGE SCALE GENOMIC DNA]</scope>
    <source>
        <strain evidence="3 4">CGMCC 1.12689</strain>
    </source>
</reference>
<sequence length="189" mass="18909">MTGSSPADRSARAGRLRARGPLAGAFFAAALLVVPMAVIPGEDLTVVSLWGFLNITGAAGTGGASGVGDIGSVGDIAGYPVWRYFLDQPRAFSSLPPSIRAWPLAIGFHLLAAGSAISGVVLGREDRRVTGGLLALAAAASLWVSVGLALRFGIGTTAGWLTVIPVGALATAAVAIGVYGGDLRGIVDA</sequence>
<feature type="transmembrane region" description="Helical" evidence="1">
    <location>
        <begin position="21"/>
        <end position="39"/>
    </location>
</feature>
<dbReference type="Pfam" id="PF26224">
    <property type="entry name" value="DUF8050"/>
    <property type="match status" value="1"/>
</dbReference>
<dbReference type="InterPro" id="IPR058363">
    <property type="entry name" value="DUF8050"/>
</dbReference>
<evidence type="ECO:0000313" key="4">
    <source>
        <dbReference type="Proteomes" id="UP001597185"/>
    </source>
</evidence>
<dbReference type="NCBIfam" id="TIGR04206">
    <property type="entry name" value="near_ArtA"/>
    <property type="match status" value="1"/>
</dbReference>
<protein>
    <submittedName>
        <fullName evidence="3">TIGR04206 family protein</fullName>
    </submittedName>
</protein>
<keyword evidence="1" id="KW-1133">Transmembrane helix</keyword>
<feature type="transmembrane region" description="Helical" evidence="1">
    <location>
        <begin position="160"/>
        <end position="180"/>
    </location>
</feature>